<proteinExistence type="predicted"/>
<dbReference type="Proteomes" id="UP000046395">
    <property type="component" value="Unassembled WGS sequence"/>
</dbReference>
<reference evidence="2" key="1">
    <citation type="submission" date="2019-12" db="UniProtKB">
        <authorList>
            <consortium name="WormBaseParasite"/>
        </authorList>
    </citation>
    <scope>IDENTIFICATION</scope>
</reference>
<organism evidence="1 2">
    <name type="scientific">Trichuris muris</name>
    <name type="common">Mouse whipworm</name>
    <dbReference type="NCBI Taxonomy" id="70415"/>
    <lineage>
        <taxon>Eukaryota</taxon>
        <taxon>Metazoa</taxon>
        <taxon>Ecdysozoa</taxon>
        <taxon>Nematoda</taxon>
        <taxon>Enoplea</taxon>
        <taxon>Dorylaimia</taxon>
        <taxon>Trichinellida</taxon>
        <taxon>Trichuridae</taxon>
        <taxon>Trichuris</taxon>
    </lineage>
</organism>
<sequence length="177" mass="19683">MSTQRHLQAGYGSVGNFRWKEKKKSVRPYVHLQRRSLWTSTTTAKQSPLAAIHLARMSSNRAPLSRFDRSVSICAFAPANPSTLIVDLGVLSGRSSPDDANNRTGSVLKEIEGKVAGRMGAPVGAASRRWARGKQRCCKVSIQDQKKVIVEKATSTPERTFALPLWQHLQLRKMNRT</sequence>
<keyword evidence="1" id="KW-1185">Reference proteome</keyword>
<name>A0A5S6QYY3_TRIMR</name>
<protein>
    <submittedName>
        <fullName evidence="2">Uncharacterized protein</fullName>
    </submittedName>
</protein>
<evidence type="ECO:0000313" key="1">
    <source>
        <dbReference type="Proteomes" id="UP000046395"/>
    </source>
</evidence>
<dbReference type="AlphaFoldDB" id="A0A5S6QYY3"/>
<accession>A0A5S6QYY3</accession>
<dbReference type="WBParaSite" id="TMUE_3000012591.1">
    <property type="protein sequence ID" value="TMUE_3000012591.1"/>
    <property type="gene ID" value="WBGene00301616"/>
</dbReference>
<evidence type="ECO:0000313" key="2">
    <source>
        <dbReference type="WBParaSite" id="TMUE_3000012591.1"/>
    </source>
</evidence>